<reference evidence="2 3" key="1">
    <citation type="journal article" date="2020" name="Microb. Genom.">
        <title>Genetic diversity of clinical and environmental Mucorales isolates obtained from an investigation of mucormycosis cases among solid organ transplant recipients.</title>
        <authorList>
            <person name="Nguyen M.H."/>
            <person name="Kaul D."/>
            <person name="Muto C."/>
            <person name="Cheng S.J."/>
            <person name="Richter R.A."/>
            <person name="Bruno V.M."/>
            <person name="Liu G."/>
            <person name="Beyhan S."/>
            <person name="Sundermann A.J."/>
            <person name="Mounaud S."/>
            <person name="Pasculle A.W."/>
            <person name="Nierman W.C."/>
            <person name="Driscoll E."/>
            <person name="Cumbie R."/>
            <person name="Clancy C.J."/>
            <person name="Dupont C.L."/>
        </authorList>
    </citation>
    <scope>NUCLEOTIDE SEQUENCE [LARGE SCALE GENOMIC DNA]</scope>
    <source>
        <strain evidence="2 3">GL24</strain>
    </source>
</reference>
<comment type="caution">
    <text evidence="2">The sequence shown here is derived from an EMBL/GenBank/DDBJ whole genome shotgun (WGS) entry which is preliminary data.</text>
</comment>
<feature type="compositionally biased region" description="Acidic residues" evidence="1">
    <location>
        <begin position="31"/>
        <end position="44"/>
    </location>
</feature>
<dbReference type="EMBL" id="JAANIU010000644">
    <property type="protein sequence ID" value="KAG1570933.1"/>
    <property type="molecule type" value="Genomic_DNA"/>
</dbReference>
<evidence type="ECO:0000313" key="2">
    <source>
        <dbReference type="EMBL" id="KAG1570933.1"/>
    </source>
</evidence>
<protein>
    <submittedName>
        <fullName evidence="2">Uncharacterized protein</fullName>
    </submittedName>
</protein>
<feature type="region of interest" description="Disordered" evidence="1">
    <location>
        <begin position="22"/>
        <end position="55"/>
    </location>
</feature>
<evidence type="ECO:0000256" key="1">
    <source>
        <dbReference type="SAM" id="MobiDB-lite"/>
    </source>
</evidence>
<evidence type="ECO:0000313" key="3">
    <source>
        <dbReference type="Proteomes" id="UP000740926"/>
    </source>
</evidence>
<keyword evidence="3" id="KW-1185">Reference proteome</keyword>
<dbReference type="Proteomes" id="UP000740926">
    <property type="component" value="Unassembled WGS sequence"/>
</dbReference>
<sequence length="245" mass="28353">MAGWNTLSATVEQLGDAYVSNQNIVNRKSNDDDENTSGSEEEVESAANKNQYDEQDDDNLLSRFHRYKHAAKAISEKHGFYVDGDLHEILSLSDVFFLKENEYSDEQISHFGAANLDELRNIMVNKYVDSNVKFDTNLYNQISEVLRDFRPQDNTRVMKERINDLAKNADNNDYRLIDILINWLNKQVPDTDIRRPDGHIYKMKQRKINCSVGFVEVKPEKSDSTKRHEDIIRLTVFCKGALELV</sequence>
<proteinExistence type="predicted"/>
<accession>A0A9P6Z520</accession>
<dbReference type="AlphaFoldDB" id="A0A9P6Z520"/>
<gene>
    <name evidence="2" type="ORF">G6F50_005052</name>
</gene>
<organism evidence="2 3">
    <name type="scientific">Rhizopus delemar</name>
    <dbReference type="NCBI Taxonomy" id="936053"/>
    <lineage>
        <taxon>Eukaryota</taxon>
        <taxon>Fungi</taxon>
        <taxon>Fungi incertae sedis</taxon>
        <taxon>Mucoromycota</taxon>
        <taxon>Mucoromycotina</taxon>
        <taxon>Mucoromycetes</taxon>
        <taxon>Mucorales</taxon>
        <taxon>Mucorineae</taxon>
        <taxon>Rhizopodaceae</taxon>
        <taxon>Rhizopus</taxon>
    </lineage>
</organism>
<name>A0A9P6Z520_9FUNG</name>